<evidence type="ECO:0000256" key="1">
    <source>
        <dbReference type="ARBA" id="ARBA00004141"/>
    </source>
</evidence>
<evidence type="ECO:0000256" key="2">
    <source>
        <dbReference type="ARBA" id="ARBA00022692"/>
    </source>
</evidence>
<comment type="subcellular location">
    <subcellularLocation>
        <location evidence="1">Membrane</location>
        <topology evidence="1">Multi-pass membrane protein</topology>
    </subcellularLocation>
</comment>
<feature type="signal peptide" evidence="7">
    <location>
        <begin position="1"/>
        <end position="24"/>
    </location>
</feature>
<dbReference type="RefSeq" id="XP_016611429.1">
    <property type="nucleotide sequence ID" value="XM_016749207.1"/>
</dbReference>
<sequence length="201" mass="22487">MASLQFWLQLAALCTLHVVQLISAAIFVGGIVDQAEYGPRICLLFVSNYRNEGTEFIFEAESGACHFAVGVGSIGIVLALIALASTLYYNLNPTRTVRTKTVALISAIVSSLYAILLLITVSIVSVGLTNTCRQFENVQRHSCTDVFATGFFYEGIVDRLYRKSLNVVWIAVSAGWISVGTWVLYAIVEWWTWKFRMNKWW</sequence>
<dbReference type="VEuPathDB" id="FungiDB:SPPG_00878"/>
<name>A0A0L0HR25_SPIPD</name>
<feature type="transmembrane region" description="Helical" evidence="6">
    <location>
        <begin position="167"/>
        <end position="188"/>
    </location>
</feature>
<dbReference type="InParanoid" id="A0A0L0HR25"/>
<feature type="transmembrane region" description="Helical" evidence="6">
    <location>
        <begin position="101"/>
        <end position="128"/>
    </location>
</feature>
<dbReference type="AlphaFoldDB" id="A0A0L0HR25"/>
<dbReference type="InterPro" id="IPR059010">
    <property type="entry name" value="TMEM179-179B"/>
</dbReference>
<feature type="chain" id="PRO_5005540215" description="MARVEL domain-containing protein" evidence="7">
    <location>
        <begin position="25"/>
        <end position="201"/>
    </location>
</feature>
<dbReference type="Pfam" id="PF26158">
    <property type="entry name" value="Claudin_TMEM179-179B"/>
    <property type="match status" value="1"/>
</dbReference>
<reference evidence="8 9" key="1">
    <citation type="submission" date="2009-08" db="EMBL/GenBank/DDBJ databases">
        <title>The Genome Sequence of Spizellomyces punctatus strain DAOM BR117.</title>
        <authorList>
            <consortium name="The Broad Institute Genome Sequencing Platform"/>
            <person name="Russ C."/>
            <person name="Cuomo C."/>
            <person name="Shea T."/>
            <person name="Young S.K."/>
            <person name="Zeng Q."/>
            <person name="Koehrsen M."/>
            <person name="Haas B."/>
            <person name="Borodovsky M."/>
            <person name="Guigo R."/>
            <person name="Alvarado L."/>
            <person name="Berlin A."/>
            <person name="Bochicchio J."/>
            <person name="Borenstein D."/>
            <person name="Chapman S."/>
            <person name="Chen Z."/>
            <person name="Engels R."/>
            <person name="Freedman E."/>
            <person name="Gellesch M."/>
            <person name="Goldberg J."/>
            <person name="Griggs A."/>
            <person name="Gujja S."/>
            <person name="Heiman D."/>
            <person name="Hepburn T."/>
            <person name="Howarth C."/>
            <person name="Jen D."/>
            <person name="Larson L."/>
            <person name="Lewis B."/>
            <person name="Mehta T."/>
            <person name="Park D."/>
            <person name="Pearson M."/>
            <person name="Roberts A."/>
            <person name="Saif S."/>
            <person name="Shenoy N."/>
            <person name="Sisk P."/>
            <person name="Stolte C."/>
            <person name="Sykes S."/>
            <person name="Thomson T."/>
            <person name="Walk T."/>
            <person name="White J."/>
            <person name="Yandava C."/>
            <person name="Burger G."/>
            <person name="Gray M.W."/>
            <person name="Holland P.W.H."/>
            <person name="King N."/>
            <person name="Lang F.B.F."/>
            <person name="Roger A.J."/>
            <person name="Ruiz-Trillo I."/>
            <person name="Lander E."/>
            <person name="Nusbaum C."/>
        </authorList>
    </citation>
    <scope>NUCLEOTIDE SEQUENCE [LARGE SCALE GENOMIC DNA]</scope>
    <source>
        <strain evidence="8 9">DAOM BR117</strain>
    </source>
</reference>
<evidence type="ECO:0000256" key="3">
    <source>
        <dbReference type="ARBA" id="ARBA00022989"/>
    </source>
</evidence>
<dbReference type="Proteomes" id="UP000053201">
    <property type="component" value="Unassembled WGS sequence"/>
</dbReference>
<keyword evidence="4 6" id="KW-0472">Membrane</keyword>
<feature type="transmembrane region" description="Helical" evidence="6">
    <location>
        <begin position="67"/>
        <end position="89"/>
    </location>
</feature>
<accession>A0A0L0HR25</accession>
<evidence type="ECO:0000256" key="6">
    <source>
        <dbReference type="SAM" id="Phobius"/>
    </source>
</evidence>
<dbReference type="GeneID" id="27684579"/>
<evidence type="ECO:0000256" key="4">
    <source>
        <dbReference type="ARBA" id="ARBA00023136"/>
    </source>
</evidence>
<evidence type="ECO:0008006" key="10">
    <source>
        <dbReference type="Google" id="ProtNLM"/>
    </source>
</evidence>
<gene>
    <name evidence="8" type="ORF">SPPG_00878</name>
</gene>
<keyword evidence="7" id="KW-0732">Signal</keyword>
<dbReference type="OrthoDB" id="2110705at2759"/>
<keyword evidence="9" id="KW-1185">Reference proteome</keyword>
<dbReference type="EMBL" id="KQ257451">
    <property type="protein sequence ID" value="KND03390.1"/>
    <property type="molecule type" value="Genomic_DNA"/>
</dbReference>
<organism evidence="8 9">
    <name type="scientific">Spizellomyces punctatus (strain DAOM BR117)</name>
    <dbReference type="NCBI Taxonomy" id="645134"/>
    <lineage>
        <taxon>Eukaryota</taxon>
        <taxon>Fungi</taxon>
        <taxon>Fungi incertae sedis</taxon>
        <taxon>Chytridiomycota</taxon>
        <taxon>Chytridiomycota incertae sedis</taxon>
        <taxon>Chytridiomycetes</taxon>
        <taxon>Spizellomycetales</taxon>
        <taxon>Spizellomycetaceae</taxon>
        <taxon>Spizellomyces</taxon>
    </lineage>
</organism>
<evidence type="ECO:0000256" key="5">
    <source>
        <dbReference type="ARBA" id="ARBA00093776"/>
    </source>
</evidence>
<comment type="similarity">
    <text evidence="5">Belongs to the TMEM179 family.</text>
</comment>
<keyword evidence="3 6" id="KW-1133">Transmembrane helix</keyword>
<proteinExistence type="inferred from homology"/>
<evidence type="ECO:0000256" key="7">
    <source>
        <dbReference type="SAM" id="SignalP"/>
    </source>
</evidence>
<protein>
    <recommendedName>
        <fullName evidence="10">MARVEL domain-containing protein</fullName>
    </recommendedName>
</protein>
<evidence type="ECO:0000313" key="9">
    <source>
        <dbReference type="Proteomes" id="UP000053201"/>
    </source>
</evidence>
<evidence type="ECO:0000313" key="8">
    <source>
        <dbReference type="EMBL" id="KND03390.1"/>
    </source>
</evidence>
<keyword evidence="2 6" id="KW-0812">Transmembrane</keyword>